<accession>A0AA40AL10</accession>
<reference evidence="1" key="1">
    <citation type="submission" date="2023-06" db="EMBL/GenBank/DDBJ databases">
        <title>Genome-scale phylogeny and comparative genomics of the fungal order Sordariales.</title>
        <authorList>
            <consortium name="Lawrence Berkeley National Laboratory"/>
            <person name="Hensen N."/>
            <person name="Bonometti L."/>
            <person name="Westerberg I."/>
            <person name="Brannstrom I.O."/>
            <person name="Guillou S."/>
            <person name="Cros-Aarteil S."/>
            <person name="Calhoun S."/>
            <person name="Haridas S."/>
            <person name="Kuo A."/>
            <person name="Mondo S."/>
            <person name="Pangilinan J."/>
            <person name="Riley R."/>
            <person name="LaButti K."/>
            <person name="Andreopoulos B."/>
            <person name="Lipzen A."/>
            <person name="Chen C."/>
            <person name="Yanf M."/>
            <person name="Daum C."/>
            <person name="Ng V."/>
            <person name="Clum A."/>
            <person name="Steindorff A."/>
            <person name="Ohm R."/>
            <person name="Martin F."/>
            <person name="Silar P."/>
            <person name="Natvig D."/>
            <person name="Lalanne C."/>
            <person name="Gautier V."/>
            <person name="Ament-velasquez S.L."/>
            <person name="Kruys A."/>
            <person name="Hutchinson M.I."/>
            <person name="Powell A.J."/>
            <person name="Barry K."/>
            <person name="Miller A.N."/>
            <person name="Grigoriev I.V."/>
            <person name="Debuchy R."/>
            <person name="Gladieux P."/>
            <person name="Thoren M.H."/>
            <person name="Johannesson H."/>
        </authorList>
    </citation>
    <scope>NUCLEOTIDE SEQUENCE</scope>
    <source>
        <strain evidence="1">SMH2392-1A</strain>
    </source>
</reference>
<dbReference type="RefSeq" id="XP_060296604.1">
    <property type="nucleotide sequence ID" value="XM_060439929.1"/>
</dbReference>
<dbReference type="AlphaFoldDB" id="A0AA40AL10"/>
<proteinExistence type="predicted"/>
<comment type="caution">
    <text evidence="1">The sequence shown here is derived from an EMBL/GenBank/DDBJ whole genome shotgun (WGS) entry which is preliminary data.</text>
</comment>
<protein>
    <submittedName>
        <fullName evidence="1">Uncharacterized protein</fullName>
    </submittedName>
</protein>
<dbReference type="GeneID" id="85323199"/>
<dbReference type="EMBL" id="JAUIRO010000004">
    <property type="protein sequence ID" value="KAK0717811.1"/>
    <property type="molecule type" value="Genomic_DNA"/>
</dbReference>
<gene>
    <name evidence="1" type="ORF">B0T26DRAFT_676068</name>
</gene>
<keyword evidence="2" id="KW-1185">Reference proteome</keyword>
<evidence type="ECO:0000313" key="1">
    <source>
        <dbReference type="EMBL" id="KAK0717811.1"/>
    </source>
</evidence>
<name>A0AA40AL10_9PEZI</name>
<organism evidence="1 2">
    <name type="scientific">Lasiosphaeria miniovina</name>
    <dbReference type="NCBI Taxonomy" id="1954250"/>
    <lineage>
        <taxon>Eukaryota</taxon>
        <taxon>Fungi</taxon>
        <taxon>Dikarya</taxon>
        <taxon>Ascomycota</taxon>
        <taxon>Pezizomycotina</taxon>
        <taxon>Sordariomycetes</taxon>
        <taxon>Sordariomycetidae</taxon>
        <taxon>Sordariales</taxon>
        <taxon>Lasiosphaeriaceae</taxon>
        <taxon>Lasiosphaeria</taxon>
    </lineage>
</organism>
<dbReference type="Proteomes" id="UP001172101">
    <property type="component" value="Unassembled WGS sequence"/>
</dbReference>
<sequence length="179" mass="20377">MLEDVKWSELRETVYKDLRDLPAVMPADMHAVIPALQHIITSGADKYADVLDLAAIKREHIKCGYDLWNLDKNCSKAEWREKIKAVKRTDEYKESVKTEAREVEREALARFTTMMQGHSFEPKRHGKALKVLASLIQQDGWKRCDISKAIAEGKGQAPVDPAIYLDYYPIVMDTGDLDG</sequence>
<evidence type="ECO:0000313" key="2">
    <source>
        <dbReference type="Proteomes" id="UP001172101"/>
    </source>
</evidence>